<keyword evidence="4 10" id="KW-0433">Leucine-rich repeat</keyword>
<feature type="region of interest" description="Disordered" evidence="11">
    <location>
        <begin position="532"/>
        <end position="617"/>
    </location>
</feature>
<evidence type="ECO:0000256" key="8">
    <source>
        <dbReference type="ARBA" id="ARBA00024429"/>
    </source>
</evidence>
<dbReference type="Gene3D" id="3.80.10.10">
    <property type="entry name" value="Ribonuclease Inhibitor"/>
    <property type="match status" value="2"/>
</dbReference>
<keyword evidence="7 10" id="KW-0966">Cell projection</keyword>
<dbReference type="InterPro" id="IPR032675">
    <property type="entry name" value="LRR_dom_sf"/>
</dbReference>
<evidence type="ECO:0000256" key="10">
    <source>
        <dbReference type="RuleBase" id="RU364076"/>
    </source>
</evidence>
<dbReference type="InterPro" id="IPR001611">
    <property type="entry name" value="Leu-rich_rpt"/>
</dbReference>
<keyword evidence="6 10" id="KW-0969">Cilium</keyword>
<dbReference type="PROSITE" id="PS51450">
    <property type="entry name" value="LRR"/>
    <property type="match status" value="4"/>
</dbReference>
<evidence type="ECO:0000256" key="11">
    <source>
        <dbReference type="SAM" id="MobiDB-lite"/>
    </source>
</evidence>
<gene>
    <name evidence="12" type="ORF">H920_02837</name>
</gene>
<dbReference type="FunFam" id="3.80.10.10:FF:000394">
    <property type="entry name" value="Dynein assembly factor 1, axonemal"/>
    <property type="match status" value="1"/>
</dbReference>
<evidence type="ECO:0000256" key="6">
    <source>
        <dbReference type="ARBA" id="ARBA00023069"/>
    </source>
</evidence>
<feature type="compositionally biased region" description="Basic and acidic residues" evidence="11">
    <location>
        <begin position="18"/>
        <end position="41"/>
    </location>
</feature>
<dbReference type="eggNOG" id="ENOG502QQFE">
    <property type="taxonomic scope" value="Eukaryota"/>
</dbReference>
<evidence type="ECO:0000256" key="1">
    <source>
        <dbReference type="ARBA" id="ARBA00004138"/>
    </source>
</evidence>
<dbReference type="AlphaFoldDB" id="A0A091DUI3"/>
<evidence type="ECO:0000256" key="7">
    <source>
        <dbReference type="ARBA" id="ARBA00023273"/>
    </source>
</evidence>
<evidence type="ECO:0000256" key="9">
    <source>
        <dbReference type="ARBA" id="ARBA00046066"/>
    </source>
</evidence>
<dbReference type="OrthoDB" id="1904536at2759"/>
<comment type="similarity">
    <text evidence="2 10">Belongs to the DNAAF1 family.</text>
</comment>
<feature type="compositionally biased region" description="Basic and acidic residues" evidence="11">
    <location>
        <begin position="324"/>
        <end position="335"/>
    </location>
</feature>
<protein>
    <recommendedName>
        <fullName evidence="8 10">Dynein axonemal assembly factor 1</fullName>
    </recommendedName>
</protein>
<feature type="region of interest" description="Disordered" evidence="11">
    <location>
        <begin position="420"/>
        <end position="439"/>
    </location>
</feature>
<evidence type="ECO:0000256" key="3">
    <source>
        <dbReference type="ARBA" id="ARBA00022553"/>
    </source>
</evidence>
<dbReference type="GO" id="GO:0035082">
    <property type="term" value="P:axoneme assembly"/>
    <property type="evidence" value="ECO:0007669"/>
    <property type="project" value="TreeGrafter"/>
</dbReference>
<dbReference type="Proteomes" id="UP000028990">
    <property type="component" value="Unassembled WGS sequence"/>
</dbReference>
<reference evidence="12 13" key="1">
    <citation type="submission" date="2013-11" db="EMBL/GenBank/DDBJ databases">
        <title>The Damaraland mole rat (Fukomys damarensis) genome and evolution of African mole rats.</title>
        <authorList>
            <person name="Gladyshev V.N."/>
            <person name="Fang X."/>
        </authorList>
    </citation>
    <scope>NUCLEOTIDE SEQUENCE [LARGE SCALE GENOMIC DNA]</scope>
    <source>
        <tissue evidence="12">Liver</tissue>
    </source>
</reference>
<dbReference type="Pfam" id="PF14580">
    <property type="entry name" value="LRR_9"/>
    <property type="match status" value="1"/>
</dbReference>
<feature type="region of interest" description="Disordered" evidence="11">
    <location>
        <begin position="1"/>
        <end position="80"/>
    </location>
</feature>
<evidence type="ECO:0000256" key="2">
    <source>
        <dbReference type="ARBA" id="ARBA00006453"/>
    </source>
</evidence>
<comment type="subcellular location">
    <subcellularLocation>
        <location evidence="1 10">Cell projection</location>
        <location evidence="1 10">Cilium</location>
    </subcellularLocation>
</comment>
<dbReference type="OMA" id="SWRVETE"/>
<evidence type="ECO:0000256" key="5">
    <source>
        <dbReference type="ARBA" id="ARBA00022737"/>
    </source>
</evidence>
<feature type="region of interest" description="Disordered" evidence="11">
    <location>
        <begin position="324"/>
        <end position="354"/>
    </location>
</feature>
<evidence type="ECO:0000256" key="4">
    <source>
        <dbReference type="ARBA" id="ARBA00022614"/>
    </source>
</evidence>
<dbReference type="STRING" id="885580.ENSFDAP00000006499"/>
<dbReference type="InterPro" id="IPR050576">
    <property type="entry name" value="Cilia_flagella_integrity"/>
</dbReference>
<dbReference type="FunFam" id="3.80.10.10:FF:000349">
    <property type="entry name" value="Dynein assembly factor 1, axonemal"/>
    <property type="match status" value="1"/>
</dbReference>
<feature type="compositionally biased region" description="Polar residues" evidence="11">
    <location>
        <begin position="50"/>
        <end position="71"/>
    </location>
</feature>
<dbReference type="SMART" id="SM00365">
    <property type="entry name" value="LRR_SD22"/>
    <property type="match status" value="3"/>
</dbReference>
<keyword evidence="3" id="KW-0597">Phosphoprotein</keyword>
<evidence type="ECO:0000313" key="12">
    <source>
        <dbReference type="EMBL" id="KFO35769.1"/>
    </source>
</evidence>
<dbReference type="GO" id="GO:0005930">
    <property type="term" value="C:axoneme"/>
    <property type="evidence" value="ECO:0007669"/>
    <property type="project" value="TreeGrafter"/>
</dbReference>
<accession>A0A091DUI3</accession>
<proteinExistence type="inferred from homology"/>
<dbReference type="SUPFAM" id="SSF52075">
    <property type="entry name" value="Outer arm dynein light chain 1"/>
    <property type="match status" value="1"/>
</dbReference>
<comment type="function">
    <text evidence="9 10">Cilium-specific protein required for the stability of the ciliary architecture. Plays a role in cytoplasmic preassembly of dynein arms. Involved in regulation of microtubule-based cilia and actin-based brush border microvilli.</text>
</comment>
<keyword evidence="5 10" id="KW-0677">Repeat</keyword>
<organism evidence="12 13">
    <name type="scientific">Fukomys damarensis</name>
    <name type="common">Damaraland mole rat</name>
    <name type="synonym">Cryptomys damarensis</name>
    <dbReference type="NCBI Taxonomy" id="885580"/>
    <lineage>
        <taxon>Eukaryota</taxon>
        <taxon>Metazoa</taxon>
        <taxon>Chordata</taxon>
        <taxon>Craniata</taxon>
        <taxon>Vertebrata</taxon>
        <taxon>Euteleostomi</taxon>
        <taxon>Mammalia</taxon>
        <taxon>Eutheria</taxon>
        <taxon>Euarchontoglires</taxon>
        <taxon>Glires</taxon>
        <taxon>Rodentia</taxon>
        <taxon>Hystricomorpha</taxon>
        <taxon>Bathyergidae</taxon>
        <taxon>Fukomys</taxon>
    </lineage>
</organism>
<feature type="region of interest" description="Disordered" evidence="11">
    <location>
        <begin position="473"/>
        <end position="505"/>
    </location>
</feature>
<keyword evidence="13" id="KW-1185">Reference proteome</keyword>
<dbReference type="PANTHER" id="PTHR45973">
    <property type="entry name" value="PROTEIN PHOSPHATASE 1 REGULATORY SUBUNIT SDS22-RELATED"/>
    <property type="match status" value="1"/>
</dbReference>
<name>A0A091DUI3_FUKDA</name>
<dbReference type="PANTHER" id="PTHR45973:SF19">
    <property type="entry name" value="DYNEIN AXONEMAL ASSEMBLY FACTOR 1"/>
    <property type="match status" value="1"/>
</dbReference>
<dbReference type="GO" id="GO:0070840">
    <property type="term" value="F:dynein complex binding"/>
    <property type="evidence" value="ECO:0007669"/>
    <property type="project" value="UniProtKB-UniRule"/>
</dbReference>
<feature type="compositionally biased region" description="Basic and acidic residues" evidence="11">
    <location>
        <begin position="563"/>
        <end position="579"/>
    </location>
</feature>
<evidence type="ECO:0000313" key="13">
    <source>
        <dbReference type="Proteomes" id="UP000028990"/>
    </source>
</evidence>
<sequence length="617" mass="68474">MHPGASELAAQEVVGLDCEQKPDHGDVDQRASKKEINDPKEICVGPSDTPCPSQQKQSGDSESVSHLAQPSSDREDRGPRMTKQFLQKLCKQHKLYLTPALNDVLYLHFKGFDCIENLEEYTGLRCLWLECNGIRKIQNLEAQTELRCVFLQANLLHKIENLEPLQKLDTLNLSNNYIKTIENLSCLPVLNTLQIAHNHLETVEDVQHLKDCLKLCVLDLSHNQLSDPQILSILESMPALRVLNLMGNPVIKHIPNYRRTVTVRLQHLTYLDDRPVFPKDRACAEAWARGGYAAEKEERELWESRERKKITDSIEALAMIKRRAEERRREKEGREGGAMAPADSKDRQNECHAAGDTQQSLELFAKDSFEARAELFPEEAWPEGVSSRKAEAGVPAGSLSAPHPVPLEVSASLEMVAAEGASATEPCGTGTEDAGAVGTEKLFIGDLPDLEDMDDTGAPLDDQDKEWCFPKIEALPSGTPDRDTELDGAALPKPEHSPAGALSHIFAVSRDTSKKAKAPFEDILNKEVTRDLATQSKNTKFMRPLIQELGDEPSGQALRSPRCRRDILESRDGDRDRDLPGASSPGDRTEKDKVQPEVVSREPSVGTGRGDVEFSLD</sequence>
<dbReference type="EMBL" id="KN121664">
    <property type="protein sequence ID" value="KFO35769.1"/>
    <property type="molecule type" value="Genomic_DNA"/>
</dbReference>